<dbReference type="KEGG" id="bpsp:AH67_08455"/>
<dbReference type="Proteomes" id="UP000030636">
    <property type="component" value="Chromosome"/>
</dbReference>
<accession>A0A0A7I9J2</accession>
<gene>
    <name evidence="1" type="ORF">AH67_08455</name>
</gene>
<dbReference type="AlphaFoldDB" id="A0A0A7I9J2"/>
<sequence length="215" mass="24145">MPRRKQTPPQHGRRRSARQRKARYLVVAVGAVTEKQYFAYLADLYDVVIDYRQKNLAPSQLAKMAVDIVAKQGTNTGVDAYQQVWVVVDVDDFHDLAQAERVLRSEPQTKLIVSNPCFEVWLLSHLERVPCSVMRTKDVEKRAKAKGLTDGSGSKQIVISALANKLDAAVDNVTRGNGVGNQEGAHPRWDASMAPWTDMPQVVAYLDEHHQRGER</sequence>
<organism evidence="1 2">
    <name type="scientific">Bifidobacterium pseudolongum PV8-2</name>
    <dbReference type="NCBI Taxonomy" id="1447715"/>
    <lineage>
        <taxon>Bacteria</taxon>
        <taxon>Bacillati</taxon>
        <taxon>Actinomycetota</taxon>
        <taxon>Actinomycetes</taxon>
        <taxon>Bifidobacteriales</taxon>
        <taxon>Bifidobacteriaceae</taxon>
        <taxon>Bifidobacterium</taxon>
    </lineage>
</organism>
<evidence type="ECO:0000313" key="1">
    <source>
        <dbReference type="EMBL" id="AIZ16923.1"/>
    </source>
</evidence>
<evidence type="ECO:0000313" key="2">
    <source>
        <dbReference type="Proteomes" id="UP000030636"/>
    </source>
</evidence>
<dbReference type="InterPro" id="IPR025591">
    <property type="entry name" value="RloB"/>
</dbReference>
<dbReference type="RefSeq" id="WP_052177330.1">
    <property type="nucleotide sequence ID" value="NZ_CP007457.1"/>
</dbReference>
<dbReference type="OrthoDB" id="9796523at2"/>
<dbReference type="HOGENOM" id="CLU_090993_0_0_11"/>
<name>A0A0A7I9J2_9BIFI</name>
<dbReference type="EMBL" id="CP007457">
    <property type="protein sequence ID" value="AIZ16923.1"/>
    <property type="molecule type" value="Genomic_DNA"/>
</dbReference>
<keyword evidence="2" id="KW-1185">Reference proteome</keyword>
<dbReference type="Pfam" id="PF13707">
    <property type="entry name" value="RloB"/>
    <property type="match status" value="1"/>
</dbReference>
<reference evidence="1 2" key="1">
    <citation type="journal article" date="2015" name="Genome Announc.">
        <title>Bifidobacterium pseudolongum Strain PV8-2, Isolated from a Stool Sample of an Anemic Kenyan Infant.</title>
        <authorList>
            <person name="Vazquez-Gutierrez P."/>
            <person name="Lacroix C."/>
            <person name="Chassard C."/>
            <person name="Klumpp J."/>
            <person name="Stevens M.J."/>
            <person name="Jans C."/>
        </authorList>
    </citation>
    <scope>NUCLEOTIDE SEQUENCE [LARGE SCALE GENOMIC DNA]</scope>
    <source>
        <strain evidence="1 2">PV8-2</strain>
    </source>
</reference>
<proteinExistence type="predicted"/>
<protein>
    <recommendedName>
        <fullName evidence="3">RloB-like protein</fullName>
    </recommendedName>
</protein>
<evidence type="ECO:0008006" key="3">
    <source>
        <dbReference type="Google" id="ProtNLM"/>
    </source>
</evidence>